<feature type="domain" description="Cytochrome c" evidence="6">
    <location>
        <begin position="108"/>
        <end position="200"/>
    </location>
</feature>
<accession>A0A7X1GJE1</accession>
<evidence type="ECO:0000259" key="6">
    <source>
        <dbReference type="PROSITE" id="PS51007"/>
    </source>
</evidence>
<dbReference type="InterPro" id="IPR004852">
    <property type="entry name" value="Di-haem_cyt_c_peroxidsae"/>
</dbReference>
<evidence type="ECO:0000256" key="4">
    <source>
        <dbReference type="PROSITE-ProRule" id="PRU00433"/>
    </source>
</evidence>
<reference evidence="7 8" key="1">
    <citation type="submission" date="2020-08" db="EMBL/GenBank/DDBJ databases">
        <title>Pseudomonas sp. nov.</title>
        <authorList>
            <person name="Gieschler S."/>
            <person name="Fiedler G."/>
            <person name="Brinks E."/>
            <person name="Boehnlein C."/>
            <person name="Franz C.M.A.P."/>
            <person name="Kabisch J."/>
        </authorList>
    </citation>
    <scope>NUCLEOTIDE SEQUENCE [LARGE SCALE GENOMIC DNA]</scope>
    <source>
        <strain evidence="7 8">MBT-1</strain>
    </source>
</reference>
<dbReference type="Proteomes" id="UP000526003">
    <property type="component" value="Unassembled WGS sequence"/>
</dbReference>
<dbReference type="Gene3D" id="1.10.760.10">
    <property type="entry name" value="Cytochrome c-like domain"/>
    <property type="match status" value="1"/>
</dbReference>
<dbReference type="GO" id="GO:0004601">
    <property type="term" value="F:peroxidase activity"/>
    <property type="evidence" value="ECO:0007669"/>
    <property type="project" value="UniProtKB-KW"/>
</dbReference>
<dbReference type="PROSITE" id="PS51007">
    <property type="entry name" value="CYTC"/>
    <property type="match status" value="1"/>
</dbReference>
<evidence type="ECO:0000256" key="2">
    <source>
        <dbReference type="ARBA" id="ARBA00022723"/>
    </source>
</evidence>
<keyword evidence="7" id="KW-0575">Peroxidase</keyword>
<evidence type="ECO:0000256" key="1">
    <source>
        <dbReference type="ARBA" id="ARBA00022617"/>
    </source>
</evidence>
<dbReference type="RefSeq" id="WP_185819229.1">
    <property type="nucleotide sequence ID" value="NZ_JACMYG010000053.1"/>
</dbReference>
<comment type="caution">
    <text evidence="7">The sequence shown here is derived from an EMBL/GenBank/DDBJ whole genome shotgun (WGS) entry which is preliminary data.</text>
</comment>
<keyword evidence="5" id="KW-0732">Signal</keyword>
<dbReference type="AlphaFoldDB" id="A0A7X1GJE1"/>
<keyword evidence="8" id="KW-1185">Reference proteome</keyword>
<sequence>MSAFQISQKALNATIPLASMASAAVLTMALAEPIMAASNAAKPSSTALSTPYTAQNGYAANKYAVTPPSQGTNPCAATNPCIAKAYPCTAQEVKRPANYKPYQGNESELVTLGSKLFKDKLLSSNGLSCDTCHQGLNMFQPSFSRPYPHEVIMSKNQFGMSHVFLDEMIQVCMVAPMAAAPLEWESKELAALVAYIETLQRQFKPNPPAAKSP</sequence>
<dbReference type="SUPFAM" id="SSF46626">
    <property type="entry name" value="Cytochrome c"/>
    <property type="match status" value="1"/>
</dbReference>
<evidence type="ECO:0000313" key="7">
    <source>
        <dbReference type="EMBL" id="MBC2693471.1"/>
    </source>
</evidence>
<keyword evidence="3 4" id="KW-0408">Iron</keyword>
<dbReference type="EMBL" id="JACMYG010000053">
    <property type="protein sequence ID" value="MBC2693471.1"/>
    <property type="molecule type" value="Genomic_DNA"/>
</dbReference>
<evidence type="ECO:0000256" key="3">
    <source>
        <dbReference type="ARBA" id="ARBA00023004"/>
    </source>
</evidence>
<protein>
    <submittedName>
        <fullName evidence="7">Cytochrome C peroxidase</fullName>
    </submittedName>
</protein>
<dbReference type="GO" id="GO:0046872">
    <property type="term" value="F:metal ion binding"/>
    <property type="evidence" value="ECO:0007669"/>
    <property type="project" value="UniProtKB-KW"/>
</dbReference>
<evidence type="ECO:0000256" key="5">
    <source>
        <dbReference type="SAM" id="SignalP"/>
    </source>
</evidence>
<feature type="signal peptide" evidence="5">
    <location>
        <begin position="1"/>
        <end position="36"/>
    </location>
</feature>
<evidence type="ECO:0000313" key="8">
    <source>
        <dbReference type="Proteomes" id="UP000526003"/>
    </source>
</evidence>
<gene>
    <name evidence="7" type="ORF">H7995_27190</name>
</gene>
<name>A0A7X1GJE1_9PSED</name>
<keyword evidence="1 4" id="KW-0349">Heme</keyword>
<proteinExistence type="predicted"/>
<feature type="chain" id="PRO_5030966804" evidence="5">
    <location>
        <begin position="37"/>
        <end position="213"/>
    </location>
</feature>
<dbReference type="InterPro" id="IPR009056">
    <property type="entry name" value="Cyt_c-like_dom"/>
</dbReference>
<keyword evidence="7" id="KW-0560">Oxidoreductase</keyword>
<keyword evidence="2 4" id="KW-0479">Metal-binding</keyword>
<dbReference type="GO" id="GO:0009055">
    <property type="term" value="F:electron transfer activity"/>
    <property type="evidence" value="ECO:0007669"/>
    <property type="project" value="InterPro"/>
</dbReference>
<dbReference type="InterPro" id="IPR036909">
    <property type="entry name" value="Cyt_c-like_dom_sf"/>
</dbReference>
<dbReference type="GO" id="GO:0020037">
    <property type="term" value="F:heme binding"/>
    <property type="evidence" value="ECO:0007669"/>
    <property type="project" value="InterPro"/>
</dbReference>
<organism evidence="7 8">
    <name type="scientific">Pseudomonas kielensis</name>
    <dbReference type="NCBI Taxonomy" id="2762577"/>
    <lineage>
        <taxon>Bacteria</taxon>
        <taxon>Pseudomonadati</taxon>
        <taxon>Pseudomonadota</taxon>
        <taxon>Gammaproteobacteria</taxon>
        <taxon>Pseudomonadales</taxon>
        <taxon>Pseudomonadaceae</taxon>
        <taxon>Pseudomonas</taxon>
    </lineage>
</organism>
<dbReference type="Pfam" id="PF03150">
    <property type="entry name" value="CCP_MauG"/>
    <property type="match status" value="1"/>
</dbReference>